<dbReference type="CDD" id="cd03221">
    <property type="entry name" value="ABCF_EF-3"/>
    <property type="match status" value="2"/>
</dbReference>
<sequence length="529" mass="58645">MSLTIRSLTYRHSDKEVLFEGLNLTLNPGEKAALVGNNGIGKSTLLQLIAGKLLPAAGQIIADVRPWYVPQHLGQYDSLTVAQALGVEQKLRSLRAILSGETDPQFFTDLADDWEIEEAVSAALSNWNLAHITADQRLCELSGGQKTKVFLAGITLHKPEMILLDEPSNHLDATSREQLYELVQSSRATLLVVSHDRTLLNVLPTTLELSESGITVFGGNYAFYREQKEGQVGALQAQLDEQAKTLKQSQQKARDMAQQRQKKEANGRAAGQSQSLPRIIAGGRKSRAEQSTANLLNVHSEKVAGIAENIRQIRSQIQAYQVLKIDIGTSLLHRGKMLIDAEQLSFGYGDNPLWKPLTFQIRSGDRIRIEGDNGAGKTTLLRLLTGSLEPLQGTIQRASFAYLYLDQDYTMIDPNRTVYEQVEHSNSRHLPEHELKSLLIYSQFRLDRFEQPCSGLSGGEKMKLALCCLAVSNQSLDMLILDEPTNNLDGQSLAVLTESVKNYNGTLLVISHDTYFIREVGIDNQLRVA</sequence>
<evidence type="ECO:0000256" key="1">
    <source>
        <dbReference type="ARBA" id="ARBA00022741"/>
    </source>
</evidence>
<gene>
    <name evidence="5" type="ORF">IC229_31850</name>
</gene>
<dbReference type="AlphaFoldDB" id="A0A927AVM4"/>
<dbReference type="FunFam" id="3.40.50.300:FF:001320">
    <property type="entry name" value="Heme ABC transporter ATP-binding protein"/>
    <property type="match status" value="1"/>
</dbReference>
<dbReference type="Gene3D" id="3.40.50.300">
    <property type="entry name" value="P-loop containing nucleotide triphosphate hydrolases"/>
    <property type="match status" value="2"/>
</dbReference>
<feature type="region of interest" description="Disordered" evidence="3">
    <location>
        <begin position="245"/>
        <end position="277"/>
    </location>
</feature>
<evidence type="ECO:0000256" key="2">
    <source>
        <dbReference type="ARBA" id="ARBA00022840"/>
    </source>
</evidence>
<protein>
    <submittedName>
        <fullName evidence="5">ABC-F family ATP-binding cassette domain-containing protein</fullName>
    </submittedName>
</protein>
<dbReference type="SMART" id="SM00382">
    <property type="entry name" value="AAA"/>
    <property type="match status" value="2"/>
</dbReference>
<dbReference type="Pfam" id="PF00005">
    <property type="entry name" value="ABC_tran"/>
    <property type="match status" value="2"/>
</dbReference>
<name>A0A927AVM4_9BACT</name>
<keyword evidence="1" id="KW-0547">Nucleotide-binding</keyword>
<dbReference type="GO" id="GO:0016887">
    <property type="term" value="F:ATP hydrolysis activity"/>
    <property type="evidence" value="ECO:0007669"/>
    <property type="project" value="InterPro"/>
</dbReference>
<feature type="compositionally biased region" description="Basic and acidic residues" evidence="3">
    <location>
        <begin position="252"/>
        <end position="266"/>
    </location>
</feature>
<dbReference type="SUPFAM" id="SSF52540">
    <property type="entry name" value="P-loop containing nucleoside triphosphate hydrolases"/>
    <property type="match status" value="2"/>
</dbReference>
<dbReference type="Proteomes" id="UP000598820">
    <property type="component" value="Unassembled WGS sequence"/>
</dbReference>
<evidence type="ECO:0000256" key="3">
    <source>
        <dbReference type="SAM" id="MobiDB-lite"/>
    </source>
</evidence>
<evidence type="ECO:0000313" key="5">
    <source>
        <dbReference type="EMBL" id="MBD2705255.1"/>
    </source>
</evidence>
<dbReference type="PROSITE" id="PS50893">
    <property type="entry name" value="ABC_TRANSPORTER_2"/>
    <property type="match status" value="2"/>
</dbReference>
<keyword evidence="2 5" id="KW-0067">ATP-binding</keyword>
<reference evidence="5" key="1">
    <citation type="submission" date="2020-09" db="EMBL/GenBank/DDBJ databases">
        <authorList>
            <person name="Kim M.K."/>
        </authorList>
    </citation>
    <scope>NUCLEOTIDE SEQUENCE</scope>
    <source>
        <strain evidence="5">BT702</strain>
    </source>
</reference>
<dbReference type="InterPro" id="IPR017871">
    <property type="entry name" value="ABC_transporter-like_CS"/>
</dbReference>
<dbReference type="GO" id="GO:0005524">
    <property type="term" value="F:ATP binding"/>
    <property type="evidence" value="ECO:0007669"/>
    <property type="project" value="UniProtKB-KW"/>
</dbReference>
<dbReference type="EMBL" id="JACWZY010000049">
    <property type="protein sequence ID" value="MBD2705255.1"/>
    <property type="molecule type" value="Genomic_DNA"/>
</dbReference>
<dbReference type="PANTHER" id="PTHR42855:SF2">
    <property type="entry name" value="DRUG RESISTANCE ABC TRANSPORTER,ATP-BINDING PROTEIN"/>
    <property type="match status" value="1"/>
</dbReference>
<evidence type="ECO:0000313" key="6">
    <source>
        <dbReference type="Proteomes" id="UP000598820"/>
    </source>
</evidence>
<dbReference type="PROSITE" id="PS00211">
    <property type="entry name" value="ABC_TRANSPORTER_1"/>
    <property type="match status" value="2"/>
</dbReference>
<dbReference type="InterPro" id="IPR051309">
    <property type="entry name" value="ABCF_ATPase"/>
</dbReference>
<dbReference type="InterPro" id="IPR003439">
    <property type="entry name" value="ABC_transporter-like_ATP-bd"/>
</dbReference>
<dbReference type="InterPro" id="IPR027417">
    <property type="entry name" value="P-loop_NTPase"/>
</dbReference>
<dbReference type="PANTHER" id="PTHR42855">
    <property type="entry name" value="ABC TRANSPORTER ATP-BINDING SUBUNIT"/>
    <property type="match status" value="1"/>
</dbReference>
<proteinExistence type="predicted"/>
<feature type="domain" description="ABC transporter" evidence="4">
    <location>
        <begin position="3"/>
        <end position="237"/>
    </location>
</feature>
<feature type="domain" description="ABC transporter" evidence="4">
    <location>
        <begin position="339"/>
        <end position="529"/>
    </location>
</feature>
<accession>A0A927AVM4</accession>
<dbReference type="RefSeq" id="WP_190892507.1">
    <property type="nucleotide sequence ID" value="NZ_JACWZY010000049.1"/>
</dbReference>
<keyword evidence="6" id="KW-1185">Reference proteome</keyword>
<dbReference type="InterPro" id="IPR003593">
    <property type="entry name" value="AAA+_ATPase"/>
</dbReference>
<comment type="caution">
    <text evidence="5">The sequence shown here is derived from an EMBL/GenBank/DDBJ whole genome shotgun (WGS) entry which is preliminary data.</text>
</comment>
<evidence type="ECO:0000259" key="4">
    <source>
        <dbReference type="PROSITE" id="PS50893"/>
    </source>
</evidence>
<organism evidence="5 6">
    <name type="scientific">Spirosoma profusum</name>
    <dbReference type="NCBI Taxonomy" id="2771354"/>
    <lineage>
        <taxon>Bacteria</taxon>
        <taxon>Pseudomonadati</taxon>
        <taxon>Bacteroidota</taxon>
        <taxon>Cytophagia</taxon>
        <taxon>Cytophagales</taxon>
        <taxon>Cytophagaceae</taxon>
        <taxon>Spirosoma</taxon>
    </lineage>
</organism>